<dbReference type="EMBL" id="BARS01052580">
    <property type="protein sequence ID" value="GAG43751.1"/>
    <property type="molecule type" value="Genomic_DNA"/>
</dbReference>
<name>X0Z5F6_9ZZZZ</name>
<evidence type="ECO:0000313" key="1">
    <source>
        <dbReference type="EMBL" id="GAG43751.1"/>
    </source>
</evidence>
<evidence type="ECO:0008006" key="2">
    <source>
        <dbReference type="Google" id="ProtNLM"/>
    </source>
</evidence>
<dbReference type="Gene3D" id="2.60.40.10">
    <property type="entry name" value="Immunoglobulins"/>
    <property type="match status" value="1"/>
</dbReference>
<dbReference type="InterPro" id="IPR013783">
    <property type="entry name" value="Ig-like_fold"/>
</dbReference>
<reference evidence="1" key="1">
    <citation type="journal article" date="2014" name="Front. Microbiol.">
        <title>High frequency of phylogenetically diverse reductive dehalogenase-homologous genes in deep subseafloor sedimentary metagenomes.</title>
        <authorList>
            <person name="Kawai M."/>
            <person name="Futagami T."/>
            <person name="Toyoda A."/>
            <person name="Takaki Y."/>
            <person name="Nishi S."/>
            <person name="Hori S."/>
            <person name="Arai W."/>
            <person name="Tsubouchi T."/>
            <person name="Morono Y."/>
            <person name="Uchiyama I."/>
            <person name="Ito T."/>
            <person name="Fujiyama A."/>
            <person name="Inagaki F."/>
            <person name="Takami H."/>
        </authorList>
    </citation>
    <scope>NUCLEOTIDE SEQUENCE</scope>
    <source>
        <strain evidence="1">Expedition CK06-06</strain>
    </source>
</reference>
<accession>X0Z5F6</accession>
<dbReference type="AlphaFoldDB" id="X0Z5F6"/>
<protein>
    <recommendedName>
        <fullName evidence="2">Bacterial Ig-like domain-containing protein</fullName>
    </recommendedName>
</protein>
<feature type="non-terminal residue" evidence="1">
    <location>
        <position position="231"/>
    </location>
</feature>
<proteinExistence type="predicted"/>
<feature type="non-terminal residue" evidence="1">
    <location>
        <position position="1"/>
    </location>
</feature>
<sequence length="231" mass="22726">LRSSAVPVGVVAAALLVLSGCGDNIGGVIGVHPPEGTGLPSFSGISASPSRAKAGNAVTITFTASETLGSHPTVTVDGNVASLISRAGLGYTYRYIVMGSESEGSATIQVSGTDPAGNSGTSTGSVKLDFTGPVFSAVSGNPDPAGLLDPTMTVTFTVSEALLGSPAVTVAGRPATRTSLARDPYTYTYTVGGTEPEGAAIIGVIGYDSAGNPGGARGTAAFDRTPATIDS</sequence>
<gene>
    <name evidence="1" type="ORF">S01H1_78154</name>
</gene>
<organism evidence="1">
    <name type="scientific">marine sediment metagenome</name>
    <dbReference type="NCBI Taxonomy" id="412755"/>
    <lineage>
        <taxon>unclassified sequences</taxon>
        <taxon>metagenomes</taxon>
        <taxon>ecological metagenomes</taxon>
    </lineage>
</organism>
<comment type="caution">
    <text evidence="1">The sequence shown here is derived from an EMBL/GenBank/DDBJ whole genome shotgun (WGS) entry which is preliminary data.</text>
</comment>